<feature type="compositionally biased region" description="Polar residues" evidence="2">
    <location>
        <begin position="206"/>
        <end position="218"/>
    </location>
</feature>
<dbReference type="PROSITE" id="PS50090">
    <property type="entry name" value="MYB_LIKE"/>
    <property type="match status" value="1"/>
</dbReference>
<keyword evidence="1" id="KW-0238">DNA-binding</keyword>
<feature type="region of interest" description="Disordered" evidence="2">
    <location>
        <begin position="201"/>
        <end position="251"/>
    </location>
</feature>
<feature type="domain" description="HTH myb-type" evidence="4">
    <location>
        <begin position="118"/>
        <end position="176"/>
    </location>
</feature>
<sequence length="268" mass="30453">MEDEMDLEQLWTGPRNEKYLHECLGVAGAFGHYSCQMENQFHFLNVEDGESADQETIIDDFDIKDYIDPSMLGCFFPNGSLGHGRRGPPRKSTSVRVVESINHMDLQESSTSGGRKDSTRKNNEHWTQYEVQQLVNGVSEYGVGKWKAMKEKYFLTSIRTPVHLKDKWKNLVKACKKENGRMLLPLDQALLERIMEIDRSHPYPRQGNSAQEQGNSAQDRLAPPTSPDTSDPYPRQGNSDQDCLAPPTTPILDPALRWSVVKSRTKKV</sequence>
<gene>
    <name evidence="5" type="ORF">PVAP13_9KG215400</name>
</gene>
<dbReference type="AlphaFoldDB" id="A0A8T0NJI3"/>
<evidence type="ECO:0000313" key="5">
    <source>
        <dbReference type="EMBL" id="KAG2548795.1"/>
    </source>
</evidence>
<dbReference type="PROSITE" id="PS51294">
    <property type="entry name" value="HTH_MYB"/>
    <property type="match status" value="1"/>
</dbReference>
<evidence type="ECO:0000259" key="3">
    <source>
        <dbReference type="PROSITE" id="PS50090"/>
    </source>
</evidence>
<dbReference type="EMBL" id="CM029053">
    <property type="protein sequence ID" value="KAG2548795.1"/>
    <property type="molecule type" value="Genomic_DNA"/>
</dbReference>
<dbReference type="PANTHER" id="PTHR47122">
    <property type="entry name" value="MYB-LIKE DNA-BINDING DOMAIN CONTAINING PROTEIN, EXPRESSED"/>
    <property type="match status" value="1"/>
</dbReference>
<dbReference type="CDD" id="cd11660">
    <property type="entry name" value="SANT_TRF"/>
    <property type="match status" value="1"/>
</dbReference>
<evidence type="ECO:0000259" key="4">
    <source>
        <dbReference type="PROSITE" id="PS51294"/>
    </source>
</evidence>
<dbReference type="InterPro" id="IPR001005">
    <property type="entry name" value="SANT/Myb"/>
</dbReference>
<dbReference type="Pfam" id="PF00249">
    <property type="entry name" value="Myb_DNA-binding"/>
    <property type="match status" value="1"/>
</dbReference>
<reference evidence="5" key="1">
    <citation type="submission" date="2020-05" db="EMBL/GenBank/DDBJ databases">
        <title>WGS assembly of Panicum virgatum.</title>
        <authorList>
            <person name="Lovell J.T."/>
            <person name="Jenkins J."/>
            <person name="Shu S."/>
            <person name="Juenger T.E."/>
            <person name="Schmutz J."/>
        </authorList>
    </citation>
    <scope>NUCLEOTIDE SEQUENCE</scope>
    <source>
        <strain evidence="5">AP13</strain>
    </source>
</reference>
<accession>A0A8T0NJI3</accession>
<feature type="domain" description="Myb-like" evidence="3">
    <location>
        <begin position="118"/>
        <end position="172"/>
    </location>
</feature>
<dbReference type="SUPFAM" id="SSF46689">
    <property type="entry name" value="Homeodomain-like"/>
    <property type="match status" value="1"/>
</dbReference>
<dbReference type="PANTHER" id="PTHR47122:SF11">
    <property type="entry name" value="MYB-LIKE DOMAIN-CONTAINING PROTEIN"/>
    <property type="match status" value="1"/>
</dbReference>
<evidence type="ECO:0000256" key="1">
    <source>
        <dbReference type="ARBA" id="ARBA00023125"/>
    </source>
</evidence>
<comment type="caution">
    <text evidence="5">The sequence shown here is derived from an EMBL/GenBank/DDBJ whole genome shotgun (WGS) entry which is preliminary data.</text>
</comment>
<organism evidence="5 6">
    <name type="scientific">Panicum virgatum</name>
    <name type="common">Blackwell switchgrass</name>
    <dbReference type="NCBI Taxonomy" id="38727"/>
    <lineage>
        <taxon>Eukaryota</taxon>
        <taxon>Viridiplantae</taxon>
        <taxon>Streptophyta</taxon>
        <taxon>Embryophyta</taxon>
        <taxon>Tracheophyta</taxon>
        <taxon>Spermatophyta</taxon>
        <taxon>Magnoliopsida</taxon>
        <taxon>Liliopsida</taxon>
        <taxon>Poales</taxon>
        <taxon>Poaceae</taxon>
        <taxon>PACMAD clade</taxon>
        <taxon>Panicoideae</taxon>
        <taxon>Panicodae</taxon>
        <taxon>Paniceae</taxon>
        <taxon>Panicinae</taxon>
        <taxon>Panicum</taxon>
        <taxon>Panicum sect. Hiantes</taxon>
    </lineage>
</organism>
<dbReference type="Proteomes" id="UP000823388">
    <property type="component" value="Chromosome 9K"/>
</dbReference>
<protein>
    <submittedName>
        <fullName evidence="5">Uncharacterized protein</fullName>
    </submittedName>
</protein>
<proteinExistence type="predicted"/>
<keyword evidence="6" id="KW-1185">Reference proteome</keyword>
<name>A0A8T0NJI3_PANVG</name>
<dbReference type="SMART" id="SM00717">
    <property type="entry name" value="SANT"/>
    <property type="match status" value="1"/>
</dbReference>
<dbReference type="InterPro" id="IPR017930">
    <property type="entry name" value="Myb_dom"/>
</dbReference>
<dbReference type="InterPro" id="IPR009057">
    <property type="entry name" value="Homeodomain-like_sf"/>
</dbReference>
<evidence type="ECO:0000313" key="6">
    <source>
        <dbReference type="Proteomes" id="UP000823388"/>
    </source>
</evidence>
<dbReference type="Gene3D" id="1.10.246.220">
    <property type="match status" value="1"/>
</dbReference>
<evidence type="ECO:0000256" key="2">
    <source>
        <dbReference type="SAM" id="MobiDB-lite"/>
    </source>
</evidence>
<dbReference type="GO" id="GO:0003677">
    <property type="term" value="F:DNA binding"/>
    <property type="evidence" value="ECO:0007669"/>
    <property type="project" value="UniProtKB-KW"/>
</dbReference>